<dbReference type="CDD" id="cd00796">
    <property type="entry name" value="INT_Rci_Hp1_C"/>
    <property type="match status" value="1"/>
</dbReference>
<comment type="caution">
    <text evidence="8">The sequence shown here is derived from an EMBL/GenBank/DDBJ whole genome shotgun (WGS) entry which is preliminary data.</text>
</comment>
<evidence type="ECO:0000313" key="9">
    <source>
        <dbReference type="Proteomes" id="UP000660885"/>
    </source>
</evidence>
<dbReference type="Proteomes" id="UP000660885">
    <property type="component" value="Unassembled WGS sequence"/>
</dbReference>
<dbReference type="PROSITE" id="PS51900">
    <property type="entry name" value="CB"/>
    <property type="match status" value="1"/>
</dbReference>
<feature type="domain" description="Core-binding (CB)" evidence="7">
    <location>
        <begin position="103"/>
        <end position="211"/>
    </location>
</feature>
<feature type="domain" description="Tyr recombinase" evidence="6">
    <location>
        <begin position="231"/>
        <end position="406"/>
    </location>
</feature>
<dbReference type="RefSeq" id="WP_202836089.1">
    <property type="nucleotide sequence ID" value="NZ_JAETWB010000122.1"/>
</dbReference>
<dbReference type="Pfam" id="PF13356">
    <property type="entry name" value="Arm-DNA-bind_3"/>
    <property type="match status" value="1"/>
</dbReference>
<dbReference type="PROSITE" id="PS51898">
    <property type="entry name" value="TYR_RECOMBINASE"/>
    <property type="match status" value="1"/>
</dbReference>
<sequence length="434" mass="47358">MDDGGAIKRRIGLREVRSLQPGQIIWDSVVTGFAARRQTGPKISYVIIYRTRQGRQRLYTIGRHGSPWTPDDARTEAIRLLGDVARGDDPLSARQAMRTTTSITIGDLCDRYLADAEAGRLLTRSRRAKRPSTIITDRSRIEAHIRPVLGALPVTAITRDDVERLMNRIAEGGTSKRIKLDKRHALSNVRGGKGAAGRTIGLLGAMMTYAIRQNLRTDNPVQGVVRPADGRRERRLRDDEYAALGAALTVAADHAIWAPGVAAIRFMLATGWRRGEVLGLRWSEVDLARRTANLADTKTGSSMRPIAEAACVVLREMPRDGEMVFPAPGGDMPMAGFRRVWVRIVHRMAGLPEDITPHVLRHSYASLAADLGLADSTIGSLLGHRGHTITRRYIHSADAALLTAADTVAEGTIRLLSPVDEGCGSPSGFGILSR</sequence>
<evidence type="ECO:0000256" key="4">
    <source>
        <dbReference type="ARBA" id="ARBA00023172"/>
    </source>
</evidence>
<dbReference type="InterPro" id="IPR025166">
    <property type="entry name" value="Integrase_DNA_bind_dom"/>
</dbReference>
<proteinExistence type="inferred from homology"/>
<accession>A0ABS1UDI5</accession>
<dbReference type="Gene3D" id="1.10.150.130">
    <property type="match status" value="1"/>
</dbReference>
<organism evidence="8 9">
    <name type="scientific">Belnapia arida</name>
    <dbReference type="NCBI Taxonomy" id="2804533"/>
    <lineage>
        <taxon>Bacteria</taxon>
        <taxon>Pseudomonadati</taxon>
        <taxon>Pseudomonadota</taxon>
        <taxon>Alphaproteobacteria</taxon>
        <taxon>Acetobacterales</taxon>
        <taxon>Roseomonadaceae</taxon>
        <taxon>Belnapia</taxon>
    </lineage>
</organism>
<dbReference type="PANTHER" id="PTHR30629:SF2">
    <property type="entry name" value="PROPHAGE INTEGRASE INTS-RELATED"/>
    <property type="match status" value="1"/>
</dbReference>
<dbReference type="SUPFAM" id="SSF56349">
    <property type="entry name" value="DNA breaking-rejoining enzymes"/>
    <property type="match status" value="1"/>
</dbReference>
<dbReference type="Gene3D" id="3.30.160.390">
    <property type="entry name" value="Integrase, DNA-binding domain"/>
    <property type="match status" value="1"/>
</dbReference>
<dbReference type="InterPro" id="IPR013762">
    <property type="entry name" value="Integrase-like_cat_sf"/>
</dbReference>
<keyword evidence="4" id="KW-0233">DNA recombination</keyword>
<dbReference type="Gene3D" id="1.10.443.10">
    <property type="entry name" value="Intergrase catalytic core"/>
    <property type="match status" value="1"/>
</dbReference>
<evidence type="ECO:0000313" key="8">
    <source>
        <dbReference type="EMBL" id="MBL6082760.1"/>
    </source>
</evidence>
<dbReference type="EMBL" id="JAETWB010000122">
    <property type="protein sequence ID" value="MBL6082760.1"/>
    <property type="molecule type" value="Genomic_DNA"/>
</dbReference>
<evidence type="ECO:0000256" key="1">
    <source>
        <dbReference type="ARBA" id="ARBA00008857"/>
    </source>
</evidence>
<evidence type="ECO:0000259" key="6">
    <source>
        <dbReference type="PROSITE" id="PS51898"/>
    </source>
</evidence>
<dbReference type="InterPro" id="IPR038488">
    <property type="entry name" value="Integrase_DNA-bd_sf"/>
</dbReference>
<keyword evidence="2" id="KW-0229">DNA integration</keyword>
<dbReference type="InterPro" id="IPR044068">
    <property type="entry name" value="CB"/>
</dbReference>
<dbReference type="InterPro" id="IPR002104">
    <property type="entry name" value="Integrase_catalytic"/>
</dbReference>
<dbReference type="InterPro" id="IPR011010">
    <property type="entry name" value="DNA_brk_join_enz"/>
</dbReference>
<dbReference type="Pfam" id="PF00589">
    <property type="entry name" value="Phage_integrase"/>
    <property type="match status" value="1"/>
</dbReference>
<keyword evidence="9" id="KW-1185">Reference proteome</keyword>
<dbReference type="InterPro" id="IPR050808">
    <property type="entry name" value="Phage_Integrase"/>
</dbReference>
<evidence type="ECO:0000256" key="5">
    <source>
        <dbReference type="PROSITE-ProRule" id="PRU01248"/>
    </source>
</evidence>
<evidence type="ECO:0000259" key="7">
    <source>
        <dbReference type="PROSITE" id="PS51900"/>
    </source>
</evidence>
<name>A0ABS1UDI5_9PROT</name>
<protein>
    <submittedName>
        <fullName evidence="8">Tyrosine-type recombinase/integrase</fullName>
    </submittedName>
</protein>
<evidence type="ECO:0000256" key="3">
    <source>
        <dbReference type="ARBA" id="ARBA00023125"/>
    </source>
</evidence>
<dbReference type="InterPro" id="IPR010998">
    <property type="entry name" value="Integrase_recombinase_N"/>
</dbReference>
<comment type="similarity">
    <text evidence="1">Belongs to the 'phage' integrase family.</text>
</comment>
<gene>
    <name evidence="8" type="ORF">JMJ56_32925</name>
</gene>
<evidence type="ECO:0000256" key="2">
    <source>
        <dbReference type="ARBA" id="ARBA00022908"/>
    </source>
</evidence>
<keyword evidence="3 5" id="KW-0238">DNA-binding</keyword>
<dbReference type="PANTHER" id="PTHR30629">
    <property type="entry name" value="PROPHAGE INTEGRASE"/>
    <property type="match status" value="1"/>
</dbReference>
<reference evidence="8 9" key="1">
    <citation type="submission" date="2021-01" db="EMBL/GenBank/DDBJ databases">
        <title>Belnapia mucosa sp. nov. and Belnapia arida sp. nov., isolated from the Tabernas Desert (Almeria, Spain).</title>
        <authorList>
            <person name="Molina-Menor E."/>
            <person name="Vidal-Verdu A."/>
            <person name="Calonge A."/>
            <person name="Satari L."/>
            <person name="Pereto J."/>
            <person name="Porcar M."/>
        </authorList>
    </citation>
    <scope>NUCLEOTIDE SEQUENCE [LARGE SCALE GENOMIC DNA]</scope>
    <source>
        <strain evidence="8 9">T18</strain>
    </source>
</reference>